<evidence type="ECO:0000259" key="3">
    <source>
        <dbReference type="PROSITE" id="PS50060"/>
    </source>
</evidence>
<dbReference type="PROSITE" id="PS50060">
    <property type="entry name" value="MAM_2"/>
    <property type="match status" value="2"/>
</dbReference>
<dbReference type="CDD" id="cd00112">
    <property type="entry name" value="LDLa"/>
    <property type="match status" value="1"/>
</dbReference>
<feature type="non-terminal residue" evidence="4">
    <location>
        <position position="300"/>
    </location>
</feature>
<dbReference type="SMART" id="SM00137">
    <property type="entry name" value="MAM"/>
    <property type="match status" value="1"/>
</dbReference>
<keyword evidence="1 2" id="KW-1015">Disulfide bond</keyword>
<accession>A0A820CVB6</accession>
<organism evidence="4 5">
    <name type="scientific">Rotaria sordida</name>
    <dbReference type="NCBI Taxonomy" id="392033"/>
    <lineage>
        <taxon>Eukaryota</taxon>
        <taxon>Metazoa</taxon>
        <taxon>Spiralia</taxon>
        <taxon>Gnathifera</taxon>
        <taxon>Rotifera</taxon>
        <taxon>Eurotatoria</taxon>
        <taxon>Bdelloidea</taxon>
        <taxon>Philodinida</taxon>
        <taxon>Philodinidae</taxon>
        <taxon>Rotaria</taxon>
    </lineage>
</organism>
<dbReference type="Pfam" id="PF00057">
    <property type="entry name" value="Ldl_recept_a"/>
    <property type="match status" value="1"/>
</dbReference>
<protein>
    <recommendedName>
        <fullName evidence="3">MAM domain-containing protein</fullName>
    </recommendedName>
</protein>
<dbReference type="InterPro" id="IPR051560">
    <property type="entry name" value="MAM_domain-containing"/>
</dbReference>
<reference evidence="4" key="1">
    <citation type="submission" date="2021-02" db="EMBL/GenBank/DDBJ databases">
        <authorList>
            <person name="Nowell W R."/>
        </authorList>
    </citation>
    <scope>NUCLEOTIDE SEQUENCE</scope>
</reference>
<feature type="disulfide bond" evidence="2">
    <location>
        <begin position="171"/>
        <end position="186"/>
    </location>
</feature>
<dbReference type="CDD" id="cd06263">
    <property type="entry name" value="MAM"/>
    <property type="match status" value="1"/>
</dbReference>
<dbReference type="SUPFAM" id="SSF57424">
    <property type="entry name" value="LDL receptor-like module"/>
    <property type="match status" value="1"/>
</dbReference>
<dbReference type="GO" id="GO:0016020">
    <property type="term" value="C:membrane"/>
    <property type="evidence" value="ECO:0007669"/>
    <property type="project" value="InterPro"/>
</dbReference>
<evidence type="ECO:0000313" key="4">
    <source>
        <dbReference type="EMBL" id="CAF4227947.1"/>
    </source>
</evidence>
<dbReference type="SMART" id="SM00192">
    <property type="entry name" value="LDLa"/>
    <property type="match status" value="1"/>
</dbReference>
<comment type="caution">
    <text evidence="2">Lacks conserved residue(s) required for the propagation of feature annotation.</text>
</comment>
<sequence length="300" mass="33166">HDYAPERDHTLNNLAGSFIYVNTIGQPPNSLAHIRSSRFVPLTGCKVRFYYYMNSATNPGQLTFMVRNQTQGLTTNIWSISKVIGDHWERQELLLPTGSVFELLIEVKSLDDDGGGGFIALDDISFSSQCNNSNAVLPFGTTPRPNGTTTTPVPCTYRCNDGPCIGKEKRCNFVPDCSQREDEADCGECDFEISTCGWQDDSVGYYMWARRNASSILLMPGDMTTNTTKGFVMTVTEGSGSFTGSSRLVSERIASTAASCRVTFGLYRNLDKNGTLALYLEDDLELTTKLWTDPRTTIGR</sequence>
<feature type="domain" description="MAM" evidence="3">
    <location>
        <begin position="1"/>
        <end position="132"/>
    </location>
</feature>
<dbReference type="InterPro" id="IPR002172">
    <property type="entry name" value="LDrepeatLR_classA_rpt"/>
</dbReference>
<proteinExistence type="predicted"/>
<feature type="non-terminal residue" evidence="4">
    <location>
        <position position="1"/>
    </location>
</feature>
<dbReference type="PANTHER" id="PTHR23282">
    <property type="entry name" value="APICAL ENDOSOMAL GLYCOPROTEIN PRECURSOR"/>
    <property type="match status" value="1"/>
</dbReference>
<gene>
    <name evidence="4" type="ORF">OTI717_LOCUS39627</name>
</gene>
<dbReference type="SUPFAM" id="SSF49899">
    <property type="entry name" value="Concanavalin A-like lectins/glucanases"/>
    <property type="match status" value="2"/>
</dbReference>
<feature type="disulfide bond" evidence="2">
    <location>
        <begin position="159"/>
        <end position="177"/>
    </location>
</feature>
<dbReference type="InterPro" id="IPR036055">
    <property type="entry name" value="LDL_receptor-like_sf"/>
</dbReference>
<dbReference type="InterPro" id="IPR000998">
    <property type="entry name" value="MAM_dom"/>
</dbReference>
<comment type="caution">
    <text evidence="4">The sequence shown here is derived from an EMBL/GenBank/DDBJ whole genome shotgun (WGS) entry which is preliminary data.</text>
</comment>
<dbReference type="PROSITE" id="PS50068">
    <property type="entry name" value="LDLRA_2"/>
    <property type="match status" value="1"/>
</dbReference>
<dbReference type="Proteomes" id="UP000663823">
    <property type="component" value="Unassembled WGS sequence"/>
</dbReference>
<name>A0A820CVB6_9BILA</name>
<evidence type="ECO:0000313" key="5">
    <source>
        <dbReference type="Proteomes" id="UP000663823"/>
    </source>
</evidence>
<dbReference type="Pfam" id="PF00629">
    <property type="entry name" value="MAM"/>
    <property type="match status" value="2"/>
</dbReference>
<evidence type="ECO:0000256" key="2">
    <source>
        <dbReference type="PROSITE-ProRule" id="PRU00124"/>
    </source>
</evidence>
<dbReference type="PANTHER" id="PTHR23282:SF101">
    <property type="entry name" value="MAM DOMAIN-CONTAINING PROTEIN"/>
    <property type="match status" value="1"/>
</dbReference>
<dbReference type="Gene3D" id="2.60.120.200">
    <property type="match status" value="2"/>
</dbReference>
<feature type="domain" description="MAM" evidence="3">
    <location>
        <begin position="187"/>
        <end position="292"/>
    </location>
</feature>
<evidence type="ECO:0000256" key="1">
    <source>
        <dbReference type="ARBA" id="ARBA00023157"/>
    </source>
</evidence>
<dbReference type="EMBL" id="CAJOAX010026711">
    <property type="protein sequence ID" value="CAF4227947.1"/>
    <property type="molecule type" value="Genomic_DNA"/>
</dbReference>
<dbReference type="AlphaFoldDB" id="A0A820CVB6"/>
<dbReference type="Gene3D" id="4.10.400.10">
    <property type="entry name" value="Low-density Lipoprotein Receptor"/>
    <property type="match status" value="1"/>
</dbReference>
<dbReference type="InterPro" id="IPR013320">
    <property type="entry name" value="ConA-like_dom_sf"/>
</dbReference>